<reference evidence="2 3" key="1">
    <citation type="journal article" date="2023" name="Plants (Basel)">
        <title>Bridging the Gap: Combining Genomics and Transcriptomics Approaches to Understand Stylosanthes scabra, an Orphan Legume from the Brazilian Caatinga.</title>
        <authorList>
            <person name="Ferreira-Neto J.R.C."/>
            <person name="da Silva M.D."/>
            <person name="Binneck E."/>
            <person name="de Melo N.F."/>
            <person name="da Silva R.H."/>
            <person name="de Melo A.L.T.M."/>
            <person name="Pandolfi V."/>
            <person name="Bustamante F.O."/>
            <person name="Brasileiro-Vidal A.C."/>
            <person name="Benko-Iseppon A.M."/>
        </authorList>
    </citation>
    <scope>NUCLEOTIDE SEQUENCE [LARGE SCALE GENOMIC DNA]</scope>
    <source>
        <tissue evidence="2">Leaves</tissue>
    </source>
</reference>
<dbReference type="Proteomes" id="UP001341840">
    <property type="component" value="Unassembled WGS sequence"/>
</dbReference>
<name>A0ABU6Q9H4_9FABA</name>
<gene>
    <name evidence="2" type="ORF">PIB30_025203</name>
</gene>
<evidence type="ECO:0000313" key="3">
    <source>
        <dbReference type="Proteomes" id="UP001341840"/>
    </source>
</evidence>
<proteinExistence type="predicted"/>
<accession>A0ABU6Q9H4</accession>
<keyword evidence="3" id="KW-1185">Reference proteome</keyword>
<sequence>MGSMKMLMTFKTEENMSEAENSESLLKHFIEVRKWTSGEVNRIRRKWLEISRLPEHGWTHENMRKIGEVWGRVVAVQEEEGSHYNSFIVLVDSNMGTWIQARAPIVIEGECFQIFVMEVGGNIPWLIENEKEKEHNVPDTGLHETQGDDQRDTGIQNCHIDQRSIDML</sequence>
<evidence type="ECO:0008006" key="4">
    <source>
        <dbReference type="Google" id="ProtNLM"/>
    </source>
</evidence>
<protein>
    <recommendedName>
        <fullName evidence="4">DUF4283 domain-containing protein</fullName>
    </recommendedName>
</protein>
<feature type="compositionally biased region" description="Basic and acidic residues" evidence="1">
    <location>
        <begin position="135"/>
        <end position="152"/>
    </location>
</feature>
<comment type="caution">
    <text evidence="2">The sequence shown here is derived from an EMBL/GenBank/DDBJ whole genome shotgun (WGS) entry which is preliminary data.</text>
</comment>
<organism evidence="2 3">
    <name type="scientific">Stylosanthes scabra</name>
    <dbReference type="NCBI Taxonomy" id="79078"/>
    <lineage>
        <taxon>Eukaryota</taxon>
        <taxon>Viridiplantae</taxon>
        <taxon>Streptophyta</taxon>
        <taxon>Embryophyta</taxon>
        <taxon>Tracheophyta</taxon>
        <taxon>Spermatophyta</taxon>
        <taxon>Magnoliopsida</taxon>
        <taxon>eudicotyledons</taxon>
        <taxon>Gunneridae</taxon>
        <taxon>Pentapetalae</taxon>
        <taxon>rosids</taxon>
        <taxon>fabids</taxon>
        <taxon>Fabales</taxon>
        <taxon>Fabaceae</taxon>
        <taxon>Papilionoideae</taxon>
        <taxon>50 kb inversion clade</taxon>
        <taxon>dalbergioids sensu lato</taxon>
        <taxon>Dalbergieae</taxon>
        <taxon>Pterocarpus clade</taxon>
        <taxon>Stylosanthes</taxon>
    </lineage>
</organism>
<evidence type="ECO:0000313" key="2">
    <source>
        <dbReference type="EMBL" id="MED6108554.1"/>
    </source>
</evidence>
<dbReference type="EMBL" id="JASCZI010000092">
    <property type="protein sequence ID" value="MED6108554.1"/>
    <property type="molecule type" value="Genomic_DNA"/>
</dbReference>
<feature type="region of interest" description="Disordered" evidence="1">
    <location>
        <begin position="135"/>
        <end position="156"/>
    </location>
</feature>
<evidence type="ECO:0000256" key="1">
    <source>
        <dbReference type="SAM" id="MobiDB-lite"/>
    </source>
</evidence>